<dbReference type="Pfam" id="PF02042">
    <property type="entry name" value="RWP-RK"/>
    <property type="match status" value="1"/>
</dbReference>
<keyword evidence="2" id="KW-0238">DNA-binding</keyword>
<dbReference type="PROSITE" id="PS51519">
    <property type="entry name" value="RWP_RK"/>
    <property type="match status" value="1"/>
</dbReference>
<evidence type="ECO:0000256" key="1">
    <source>
        <dbReference type="ARBA" id="ARBA00023015"/>
    </source>
</evidence>
<dbReference type="InterPro" id="IPR053793">
    <property type="entry name" value="PB1-like"/>
</dbReference>
<keyword evidence="8" id="KW-1185">Reference proteome</keyword>
<evidence type="ECO:0000313" key="8">
    <source>
        <dbReference type="Proteomes" id="UP001630127"/>
    </source>
</evidence>
<feature type="domain" description="RWP-RK" evidence="5">
    <location>
        <begin position="289"/>
        <end position="374"/>
    </location>
</feature>
<dbReference type="SMART" id="SM00666">
    <property type="entry name" value="PB1"/>
    <property type="match status" value="1"/>
</dbReference>
<dbReference type="PANTHER" id="PTHR32002">
    <property type="entry name" value="PROTEIN NLP8"/>
    <property type="match status" value="1"/>
</dbReference>
<protein>
    <recommendedName>
        <fullName evidence="9">NIN-like protein</fullName>
    </recommendedName>
</protein>
<dbReference type="Pfam" id="PF00564">
    <property type="entry name" value="PB1"/>
    <property type="match status" value="1"/>
</dbReference>
<comment type="caution">
    <text evidence="7">The sequence shown here is derived from an EMBL/GenBank/DDBJ whole genome shotgun (WGS) entry which is preliminary data.</text>
</comment>
<dbReference type="InterPro" id="IPR055081">
    <property type="entry name" value="NLP1-9_GAF"/>
</dbReference>
<evidence type="ECO:0000313" key="7">
    <source>
        <dbReference type="EMBL" id="KAL3499196.1"/>
    </source>
</evidence>
<dbReference type="Pfam" id="PF22922">
    <property type="entry name" value="GAF_NLP"/>
    <property type="match status" value="1"/>
</dbReference>
<name>A0ABD2XXG2_9GENT</name>
<dbReference type="Proteomes" id="UP001630127">
    <property type="component" value="Unassembled WGS sequence"/>
</dbReference>
<reference evidence="7 8" key="1">
    <citation type="submission" date="2024-11" db="EMBL/GenBank/DDBJ databases">
        <title>A near-complete genome assembly of Cinchona calisaya.</title>
        <authorList>
            <person name="Lian D.C."/>
            <person name="Zhao X.W."/>
            <person name="Wei L."/>
        </authorList>
    </citation>
    <scope>NUCLEOTIDE SEQUENCE [LARGE SCALE GENOMIC DNA]</scope>
    <source>
        <tissue evidence="7">Nenye</tissue>
    </source>
</reference>
<feature type="domain" description="PB1" evidence="6">
    <location>
        <begin position="422"/>
        <end position="505"/>
    </location>
</feature>
<sequence length="507" mass="56749">MCIWIRRCLASVCHPCNLVFLQSAHLRSLPPHFHECSKIRKDALSSRVDIKELLKIVREVHQLPLVQAWVSCMCDDHAFKTTNLFCEAQDYDSDNEDLAINMDSIHNYGGFFIQEGKGLVGRAYSVKKPCFCRDTSQFSISDYPILHFTSEACLTACVAIPLHVLHPSLDALVLEIFLPHTLEKYSSERYLLPFLKYLLSTIINEFSRHDVSLGLQQWDQVFSVELVSSSSDDDDDVVDDKFTFFNICGSGGDLNRHHGINVANDKTTANVRKKQHSSSTTIVAPSKRQGIAGTSRPRVYADARARITLDVLKLHFDKNLEDAAQSLEVSRSTLKRICRELNIARWPSHKRKKADHHIHASDPGLPEAGAAELVDEEVIQGSEGGNHALLEKYEVAAPIIPTSGHGKSTAPGGEIGDNCTSMIIVKVTYRDDTVMFPLPRDSGTDHLSHEIARRFKLQVEDFKIKYEDEEDGGLIMIACDDDLNYRVESLKSSGQSKIKLSVFPLTS</sequence>
<dbReference type="EMBL" id="JBJUIK010000016">
    <property type="protein sequence ID" value="KAL3499196.1"/>
    <property type="molecule type" value="Genomic_DNA"/>
</dbReference>
<keyword evidence="4" id="KW-0539">Nucleus</keyword>
<proteinExistence type="predicted"/>
<dbReference type="InterPro" id="IPR045012">
    <property type="entry name" value="NLP"/>
</dbReference>
<organism evidence="7 8">
    <name type="scientific">Cinchona calisaya</name>
    <dbReference type="NCBI Taxonomy" id="153742"/>
    <lineage>
        <taxon>Eukaryota</taxon>
        <taxon>Viridiplantae</taxon>
        <taxon>Streptophyta</taxon>
        <taxon>Embryophyta</taxon>
        <taxon>Tracheophyta</taxon>
        <taxon>Spermatophyta</taxon>
        <taxon>Magnoliopsida</taxon>
        <taxon>eudicotyledons</taxon>
        <taxon>Gunneridae</taxon>
        <taxon>Pentapetalae</taxon>
        <taxon>asterids</taxon>
        <taxon>lamiids</taxon>
        <taxon>Gentianales</taxon>
        <taxon>Rubiaceae</taxon>
        <taxon>Cinchonoideae</taxon>
        <taxon>Cinchoneae</taxon>
        <taxon>Cinchona</taxon>
    </lineage>
</organism>
<dbReference type="InterPro" id="IPR000270">
    <property type="entry name" value="PB1_dom"/>
</dbReference>
<evidence type="ECO:0008006" key="9">
    <source>
        <dbReference type="Google" id="ProtNLM"/>
    </source>
</evidence>
<dbReference type="PROSITE" id="PS51745">
    <property type="entry name" value="PB1"/>
    <property type="match status" value="1"/>
</dbReference>
<keyword evidence="3" id="KW-0804">Transcription</keyword>
<dbReference type="GO" id="GO:0003677">
    <property type="term" value="F:DNA binding"/>
    <property type="evidence" value="ECO:0007669"/>
    <property type="project" value="UniProtKB-KW"/>
</dbReference>
<evidence type="ECO:0000256" key="4">
    <source>
        <dbReference type="ARBA" id="ARBA00023242"/>
    </source>
</evidence>
<gene>
    <name evidence="7" type="ORF">ACH5RR_038289</name>
</gene>
<evidence type="ECO:0000256" key="2">
    <source>
        <dbReference type="ARBA" id="ARBA00023125"/>
    </source>
</evidence>
<dbReference type="AlphaFoldDB" id="A0ABD2XXG2"/>
<evidence type="ECO:0000256" key="3">
    <source>
        <dbReference type="ARBA" id="ARBA00023163"/>
    </source>
</evidence>
<evidence type="ECO:0000259" key="5">
    <source>
        <dbReference type="PROSITE" id="PS51519"/>
    </source>
</evidence>
<evidence type="ECO:0000259" key="6">
    <source>
        <dbReference type="PROSITE" id="PS51745"/>
    </source>
</evidence>
<dbReference type="InterPro" id="IPR003035">
    <property type="entry name" value="RWP-RK_dom"/>
</dbReference>
<dbReference type="PANTHER" id="PTHR32002:SF62">
    <property type="entry name" value="PROTEIN NLP6-LIKE ISOFORM X1"/>
    <property type="match status" value="1"/>
</dbReference>
<dbReference type="Gene3D" id="3.10.20.90">
    <property type="entry name" value="Phosphatidylinositol 3-kinase Catalytic Subunit, Chain A, domain 1"/>
    <property type="match status" value="1"/>
</dbReference>
<keyword evidence="1" id="KW-0805">Transcription regulation</keyword>
<accession>A0ABD2XXG2</accession>
<dbReference type="SUPFAM" id="SSF54277">
    <property type="entry name" value="CAD &amp; PB1 domains"/>
    <property type="match status" value="1"/>
</dbReference>